<evidence type="ECO:0000259" key="3">
    <source>
        <dbReference type="Pfam" id="PF13373"/>
    </source>
</evidence>
<dbReference type="InterPro" id="IPR045226">
    <property type="entry name" value="Dsc3"/>
</dbReference>
<gene>
    <name evidence="4" type="ORF">TD95_004587</name>
</gene>
<dbReference type="GO" id="GO:0005783">
    <property type="term" value="C:endoplasmic reticulum"/>
    <property type="evidence" value="ECO:0007669"/>
    <property type="project" value="TreeGrafter"/>
</dbReference>
<dbReference type="PANTHER" id="PTHR28049">
    <property type="entry name" value="TRANSMEMBRANE PROTEIN YOR223W"/>
    <property type="match status" value="1"/>
</dbReference>
<dbReference type="SUPFAM" id="SSF54236">
    <property type="entry name" value="Ubiquitin-like"/>
    <property type="match status" value="1"/>
</dbReference>
<evidence type="ECO:0000313" key="5">
    <source>
        <dbReference type="Proteomes" id="UP000033483"/>
    </source>
</evidence>
<protein>
    <recommendedName>
        <fullName evidence="6">Ubiquitin-like domain-containing protein</fullName>
    </recommendedName>
</protein>
<accession>A0A0F4ZIF9</accession>
<dbReference type="GO" id="GO:0044695">
    <property type="term" value="C:Dsc E3 ubiquitin ligase complex"/>
    <property type="evidence" value="ECO:0007669"/>
    <property type="project" value="InterPro"/>
</dbReference>
<dbReference type="Pfam" id="PF13373">
    <property type="entry name" value="Dsc3_C"/>
    <property type="match status" value="1"/>
</dbReference>
<feature type="domain" description="DSC E3 ubiquitin ligase complex subunit 3 ubiquitin-like" evidence="2">
    <location>
        <begin position="26"/>
        <end position="118"/>
    </location>
</feature>
<dbReference type="Pfam" id="PF10302">
    <property type="entry name" value="Dsc3_N"/>
    <property type="match status" value="1"/>
</dbReference>
<dbReference type="Proteomes" id="UP000033483">
    <property type="component" value="Unassembled WGS sequence"/>
</dbReference>
<dbReference type="InterPro" id="IPR029071">
    <property type="entry name" value="Ubiquitin-like_domsf"/>
</dbReference>
<evidence type="ECO:0000313" key="4">
    <source>
        <dbReference type="EMBL" id="KKA30409.1"/>
    </source>
</evidence>
<feature type="compositionally biased region" description="Acidic residues" evidence="1">
    <location>
        <begin position="218"/>
        <end position="228"/>
    </location>
</feature>
<feature type="region of interest" description="Disordered" evidence="1">
    <location>
        <begin position="216"/>
        <end position="241"/>
    </location>
</feature>
<dbReference type="InterPro" id="IPR019413">
    <property type="entry name" value="Dsc3_ub-like_dom"/>
</dbReference>
<evidence type="ECO:0000256" key="1">
    <source>
        <dbReference type="SAM" id="MobiDB-lite"/>
    </source>
</evidence>
<feature type="domain" description="DSC E3 ubiquitin ligase complex subunit 3 C-terminal" evidence="3">
    <location>
        <begin position="154"/>
        <end position="226"/>
    </location>
</feature>
<dbReference type="EMBL" id="LAEV01000390">
    <property type="protein sequence ID" value="KKA30409.1"/>
    <property type="molecule type" value="Genomic_DNA"/>
</dbReference>
<dbReference type="PANTHER" id="PTHR28049:SF1">
    <property type="entry name" value="DSC E3 UBIQUITIN LIGASE COMPLEX SUBUNIT 3"/>
    <property type="match status" value="1"/>
</dbReference>
<dbReference type="InterPro" id="IPR025390">
    <property type="entry name" value="Dsc3_C"/>
</dbReference>
<evidence type="ECO:0008006" key="6">
    <source>
        <dbReference type="Google" id="ProtNLM"/>
    </source>
</evidence>
<name>A0A0F4ZIF9_9PEZI</name>
<dbReference type="Gene3D" id="3.10.20.90">
    <property type="entry name" value="Phosphatidylinositol 3-kinase Catalytic Subunit, Chain A, domain 1"/>
    <property type="match status" value="1"/>
</dbReference>
<feature type="compositionally biased region" description="Basic and acidic residues" evidence="1">
    <location>
        <begin position="232"/>
        <end position="241"/>
    </location>
</feature>
<reference evidence="4 5" key="1">
    <citation type="submission" date="2015-03" db="EMBL/GenBank/DDBJ databases">
        <authorList>
            <person name="Radwan O."/>
            <person name="Al-Naeli F.A."/>
            <person name="Rendon G.A."/>
            <person name="Fields C."/>
        </authorList>
    </citation>
    <scope>NUCLEOTIDE SEQUENCE [LARGE SCALE GENOMIC DNA]</scope>
    <source>
        <strain evidence="4">CR-DP1</strain>
    </source>
</reference>
<keyword evidence="5" id="KW-1185">Reference proteome</keyword>
<dbReference type="AlphaFoldDB" id="A0A0F4ZIF9"/>
<dbReference type="OrthoDB" id="2556122at2759"/>
<evidence type="ECO:0000259" key="2">
    <source>
        <dbReference type="Pfam" id="PF10302"/>
    </source>
</evidence>
<proteinExistence type="predicted"/>
<organism evidence="4 5">
    <name type="scientific">Thielaviopsis punctulata</name>
    <dbReference type="NCBI Taxonomy" id="72032"/>
    <lineage>
        <taxon>Eukaryota</taxon>
        <taxon>Fungi</taxon>
        <taxon>Dikarya</taxon>
        <taxon>Ascomycota</taxon>
        <taxon>Pezizomycotina</taxon>
        <taxon>Sordariomycetes</taxon>
        <taxon>Hypocreomycetidae</taxon>
        <taxon>Microascales</taxon>
        <taxon>Ceratocystidaceae</taxon>
        <taxon>Thielaviopsis</taxon>
    </lineage>
</organism>
<sequence length="241" mass="25014">MPSNLSADSRLNTDVPSTSPNAPPLLLSIRFSSALPDLALDFSSPHSVRIATLKQRIRAALPAADAPRAIRLIYQGRLLADADALSVLTRPSPSPSPDPHGKRPAVLPRVYILASLGAALPGAALAAEASLAETPVASPRTASPAPSARAASPRGFDRLLDAGLSASEVNQLRLQFARIQESRFTADTMPSPDGLRRMEDAWIDGSGAGVPAAAATVSEEEAGAEDSVDALMRGDIEVSGE</sequence>
<comment type="caution">
    <text evidence="4">The sequence shown here is derived from an EMBL/GenBank/DDBJ whole genome shotgun (WGS) entry which is preliminary data.</text>
</comment>